<evidence type="ECO:0000313" key="2">
    <source>
        <dbReference type="EMBL" id="MFC3712662.1"/>
    </source>
</evidence>
<dbReference type="Pfam" id="PF10685">
    <property type="entry name" value="KGG"/>
    <property type="match status" value="1"/>
</dbReference>
<name>A0ABV7X9B7_9SPHN</name>
<dbReference type="Proteomes" id="UP001595615">
    <property type="component" value="Unassembled WGS sequence"/>
</dbReference>
<reference evidence="3" key="1">
    <citation type="journal article" date="2019" name="Int. J. Syst. Evol. Microbiol.">
        <title>The Global Catalogue of Microorganisms (GCM) 10K type strain sequencing project: providing services to taxonomists for standard genome sequencing and annotation.</title>
        <authorList>
            <consortium name="The Broad Institute Genomics Platform"/>
            <consortium name="The Broad Institute Genome Sequencing Center for Infectious Disease"/>
            <person name="Wu L."/>
            <person name="Ma J."/>
        </authorList>
    </citation>
    <scope>NUCLEOTIDE SEQUENCE [LARGE SCALE GENOMIC DNA]</scope>
    <source>
        <strain evidence="3">KCTC 42644</strain>
    </source>
</reference>
<dbReference type="InterPro" id="IPR019626">
    <property type="entry name" value="Stress-induced_KGG_rpt"/>
</dbReference>
<dbReference type="EMBL" id="JBHRXV010000006">
    <property type="protein sequence ID" value="MFC3712662.1"/>
    <property type="molecule type" value="Genomic_DNA"/>
</dbReference>
<proteinExistence type="predicted"/>
<accession>A0ABV7X9B7</accession>
<dbReference type="RefSeq" id="WP_380859967.1">
    <property type="nucleotide sequence ID" value="NZ_JBHRXV010000006.1"/>
</dbReference>
<comment type="caution">
    <text evidence="2">The sequence shown here is derived from an EMBL/GenBank/DDBJ whole genome shotgun (WGS) entry which is preliminary data.</text>
</comment>
<feature type="region of interest" description="Disordered" evidence="1">
    <location>
        <begin position="1"/>
        <end position="64"/>
    </location>
</feature>
<organism evidence="2 3">
    <name type="scientific">Sphingoaurantiacus capsulatus</name>
    <dbReference type="NCBI Taxonomy" id="1771310"/>
    <lineage>
        <taxon>Bacteria</taxon>
        <taxon>Pseudomonadati</taxon>
        <taxon>Pseudomonadota</taxon>
        <taxon>Alphaproteobacteria</taxon>
        <taxon>Sphingomonadales</taxon>
        <taxon>Sphingosinicellaceae</taxon>
        <taxon>Sphingoaurantiacus</taxon>
    </lineage>
</organism>
<keyword evidence="3" id="KW-1185">Reference proteome</keyword>
<evidence type="ECO:0000313" key="3">
    <source>
        <dbReference type="Proteomes" id="UP001595615"/>
    </source>
</evidence>
<gene>
    <name evidence="2" type="ORF">ACFOMD_08775</name>
</gene>
<evidence type="ECO:0000256" key="1">
    <source>
        <dbReference type="SAM" id="MobiDB-lite"/>
    </source>
</evidence>
<feature type="compositionally biased region" description="Basic and acidic residues" evidence="1">
    <location>
        <begin position="17"/>
        <end position="26"/>
    </location>
</feature>
<protein>
    <submittedName>
        <fullName evidence="2">General stress protein</fullName>
    </submittedName>
</protein>
<sequence>MANDDDRISARGFGSMDPDRHREVSRRGGQISRGGGFAANPELAREAGRKGGLAGSHRLDRDEE</sequence>